<keyword evidence="10" id="KW-1185">Reference proteome</keyword>
<reference evidence="9 10" key="1">
    <citation type="submission" date="2018-06" db="EMBL/GenBank/DDBJ databases">
        <authorList>
            <consortium name="Pathogen Informatics"/>
            <person name="Doyle S."/>
        </authorList>
    </citation>
    <scope>NUCLEOTIDE SEQUENCE [LARGE SCALE GENOMIC DNA]</scope>
    <source>
        <strain evidence="9 10">NCTC10821</strain>
    </source>
</reference>
<dbReference type="Pfam" id="PF08281">
    <property type="entry name" value="Sigma70_r4_2"/>
    <property type="match status" value="1"/>
</dbReference>
<evidence type="ECO:0000313" key="9">
    <source>
        <dbReference type="EMBL" id="STZ57118.1"/>
    </source>
</evidence>
<dbReference type="Gene3D" id="1.10.10.10">
    <property type="entry name" value="Winged helix-like DNA-binding domain superfamily/Winged helix DNA-binding domain"/>
    <property type="match status" value="1"/>
</dbReference>
<dbReference type="AlphaFoldDB" id="A0A378T8F6"/>
<evidence type="ECO:0000256" key="1">
    <source>
        <dbReference type="ARBA" id="ARBA00010641"/>
    </source>
</evidence>
<feature type="domain" description="RNA polymerase sigma factor 70 region 4 type 2" evidence="8">
    <location>
        <begin position="123"/>
        <end position="174"/>
    </location>
</feature>
<dbReference type="InterPro" id="IPR013249">
    <property type="entry name" value="RNA_pol_sigma70_r4_t2"/>
</dbReference>
<keyword evidence="3 6" id="KW-0731">Sigma factor</keyword>
<dbReference type="GO" id="GO:0006352">
    <property type="term" value="P:DNA-templated transcription initiation"/>
    <property type="evidence" value="ECO:0007669"/>
    <property type="project" value="InterPro"/>
</dbReference>
<organism evidence="9 10">
    <name type="scientific">Mycolicibacterium tokaiense</name>
    <dbReference type="NCBI Taxonomy" id="39695"/>
    <lineage>
        <taxon>Bacteria</taxon>
        <taxon>Bacillati</taxon>
        <taxon>Actinomycetota</taxon>
        <taxon>Actinomycetes</taxon>
        <taxon>Mycobacteriales</taxon>
        <taxon>Mycobacteriaceae</taxon>
        <taxon>Mycolicibacterium</taxon>
    </lineage>
</organism>
<dbReference type="PANTHER" id="PTHR43133:SF59">
    <property type="entry name" value="ECF RNA POLYMERASE SIGMA FACTOR SIGR"/>
    <property type="match status" value="1"/>
</dbReference>
<dbReference type="SUPFAM" id="SSF88946">
    <property type="entry name" value="Sigma2 domain of RNA polymerase sigma factors"/>
    <property type="match status" value="1"/>
</dbReference>
<dbReference type="InterPro" id="IPR000838">
    <property type="entry name" value="RNA_pol_sigma70_ECF_CS"/>
</dbReference>
<dbReference type="PROSITE" id="PS01063">
    <property type="entry name" value="SIGMA70_ECF"/>
    <property type="match status" value="1"/>
</dbReference>
<dbReference type="GO" id="GO:0016987">
    <property type="term" value="F:sigma factor activity"/>
    <property type="evidence" value="ECO:0007669"/>
    <property type="project" value="UniProtKB-KW"/>
</dbReference>
<evidence type="ECO:0000259" key="7">
    <source>
        <dbReference type="Pfam" id="PF04542"/>
    </source>
</evidence>
<evidence type="ECO:0000256" key="5">
    <source>
        <dbReference type="ARBA" id="ARBA00023163"/>
    </source>
</evidence>
<evidence type="ECO:0000313" key="10">
    <source>
        <dbReference type="Proteomes" id="UP000254978"/>
    </source>
</evidence>
<dbReference type="OrthoDB" id="9803470at2"/>
<dbReference type="InterPro" id="IPR036388">
    <property type="entry name" value="WH-like_DNA-bd_sf"/>
</dbReference>
<keyword evidence="2 6" id="KW-0805">Transcription regulation</keyword>
<protein>
    <recommendedName>
        <fullName evidence="6">RNA polymerase sigma factor</fullName>
    </recommendedName>
</protein>
<name>A0A378T8F6_9MYCO</name>
<dbReference type="Pfam" id="PF04542">
    <property type="entry name" value="Sigma70_r2"/>
    <property type="match status" value="1"/>
</dbReference>
<dbReference type="Proteomes" id="UP000254978">
    <property type="component" value="Unassembled WGS sequence"/>
</dbReference>
<dbReference type="GO" id="GO:0006950">
    <property type="term" value="P:response to stress"/>
    <property type="evidence" value="ECO:0007669"/>
    <property type="project" value="UniProtKB-ARBA"/>
</dbReference>
<dbReference type="SUPFAM" id="SSF88659">
    <property type="entry name" value="Sigma3 and sigma4 domains of RNA polymerase sigma factors"/>
    <property type="match status" value="1"/>
</dbReference>
<evidence type="ECO:0000256" key="2">
    <source>
        <dbReference type="ARBA" id="ARBA00023015"/>
    </source>
</evidence>
<dbReference type="InterPro" id="IPR039425">
    <property type="entry name" value="RNA_pol_sigma-70-like"/>
</dbReference>
<evidence type="ECO:0000259" key="8">
    <source>
        <dbReference type="Pfam" id="PF08281"/>
    </source>
</evidence>
<gene>
    <name evidence="9" type="primary">cnrH_1</name>
    <name evidence="9" type="ORF">NCTC10821_00615</name>
</gene>
<dbReference type="InterPro" id="IPR007627">
    <property type="entry name" value="RNA_pol_sigma70_r2"/>
</dbReference>
<dbReference type="Gene3D" id="1.10.1740.10">
    <property type="match status" value="1"/>
</dbReference>
<keyword evidence="4 6" id="KW-0238">DNA-binding</keyword>
<dbReference type="PANTHER" id="PTHR43133">
    <property type="entry name" value="RNA POLYMERASE ECF-TYPE SIGMA FACTO"/>
    <property type="match status" value="1"/>
</dbReference>
<accession>A0A378T8F6</accession>
<keyword evidence="5 6" id="KW-0804">Transcription</keyword>
<dbReference type="NCBIfam" id="TIGR02937">
    <property type="entry name" value="sigma70-ECF"/>
    <property type="match status" value="1"/>
</dbReference>
<dbReference type="EMBL" id="UGQT01000001">
    <property type="protein sequence ID" value="STZ57118.1"/>
    <property type="molecule type" value="Genomic_DNA"/>
</dbReference>
<evidence type="ECO:0000256" key="3">
    <source>
        <dbReference type="ARBA" id="ARBA00023082"/>
    </source>
</evidence>
<proteinExistence type="inferred from homology"/>
<feature type="domain" description="RNA polymerase sigma-70 region 2" evidence="7">
    <location>
        <begin position="22"/>
        <end position="83"/>
    </location>
</feature>
<dbReference type="RefSeq" id="WP_115277468.1">
    <property type="nucleotide sequence ID" value="NZ_AP022600.1"/>
</dbReference>
<dbReference type="InterPro" id="IPR014284">
    <property type="entry name" value="RNA_pol_sigma-70_dom"/>
</dbReference>
<evidence type="ECO:0000256" key="6">
    <source>
        <dbReference type="RuleBase" id="RU000716"/>
    </source>
</evidence>
<dbReference type="InterPro" id="IPR013324">
    <property type="entry name" value="RNA_pol_sigma_r3/r4-like"/>
</dbReference>
<comment type="similarity">
    <text evidence="1 6">Belongs to the sigma-70 factor family. ECF subfamily.</text>
</comment>
<dbReference type="GO" id="GO:0003677">
    <property type="term" value="F:DNA binding"/>
    <property type="evidence" value="ECO:0007669"/>
    <property type="project" value="UniProtKB-KW"/>
</dbReference>
<dbReference type="InterPro" id="IPR013325">
    <property type="entry name" value="RNA_pol_sigma_r2"/>
</dbReference>
<evidence type="ECO:0000256" key="4">
    <source>
        <dbReference type="ARBA" id="ARBA00023125"/>
    </source>
</evidence>
<sequence length="204" mass="22681">MRPGTFDADHQHFIAGALPLREDLMRVARRYTTNVHDAEDLVQDTIIKAWLGFGSRTSDANLRAWLVRIMVNTWIDNHRKTRSRPREVLAGSVSDADVPVERQMRMQAPSAEDTALARMPDDQLTAGMRTLPAPLQVALYYAEVCQFPLRRIAEMERIPVGTVMSRLHRARRRLRSALLGAAVPSATSCGKAAEAPDAISPGGR</sequence>